<dbReference type="RefSeq" id="WP_107036782.1">
    <property type="nucleotide sequence ID" value="NZ_CAOXDM010000088.1"/>
</dbReference>
<organism evidence="1 2">
    <name type="scientific">Paramuribaculum intestinale</name>
    <dbReference type="NCBI Taxonomy" id="2094151"/>
    <lineage>
        <taxon>Bacteria</taxon>
        <taxon>Pseudomonadati</taxon>
        <taxon>Bacteroidota</taxon>
        <taxon>Bacteroidia</taxon>
        <taxon>Bacteroidales</taxon>
        <taxon>Muribaculaceae</taxon>
        <taxon>Paramuribaculum</taxon>
    </lineage>
</organism>
<sequence>MKVTYLDNSGFAIELDKAILVFDYSNDPSHSLHKILDRNPLLPVVFLVSHNHEGHYNTGIYEMAQNHTRYYVISNDVPAKEIPSTLDVAGVSAGDTIDTLPDGITVKAYPATCKGVSFMVTTKYGMNIFHGGDLSTLQIHHCHKDDAKKHHDPQVEFEKALNRIASENQSVTVAMIAVDPRAGEGYTDAASRFMEKIDVSHFFPMHFEGRHDEACDFIYVPSSTTRNHCLKSPGDSVMIE</sequence>
<keyword evidence="1" id="KW-0378">Hydrolase</keyword>
<evidence type="ECO:0000313" key="2">
    <source>
        <dbReference type="Proteomes" id="UP000244925"/>
    </source>
</evidence>
<keyword evidence="2" id="KW-1185">Reference proteome</keyword>
<dbReference type="Gene3D" id="3.60.15.10">
    <property type="entry name" value="Ribonuclease Z/Hydroxyacylglutathione hydrolase-like"/>
    <property type="match status" value="1"/>
</dbReference>
<proteinExistence type="predicted"/>
<dbReference type="Proteomes" id="UP000244925">
    <property type="component" value="Unassembled WGS sequence"/>
</dbReference>
<dbReference type="GeneID" id="93423995"/>
<dbReference type="PANTHER" id="PTHR42967:SF1">
    <property type="entry name" value="MBL FOLD METALLO-HYDROLASE"/>
    <property type="match status" value="1"/>
</dbReference>
<dbReference type="AlphaFoldDB" id="A0A2V1IVX3"/>
<comment type="caution">
    <text evidence="1">The sequence shown here is derived from an EMBL/GenBank/DDBJ whole genome shotgun (WGS) entry which is preliminary data.</text>
</comment>
<reference evidence="2" key="1">
    <citation type="submission" date="2018-02" db="EMBL/GenBank/DDBJ databases">
        <authorList>
            <person name="Clavel T."/>
            <person name="Strowig T."/>
        </authorList>
    </citation>
    <scope>NUCLEOTIDE SEQUENCE [LARGE SCALE GENOMIC DNA]</scope>
    <source>
        <strain evidence="2">DSM 100764</strain>
    </source>
</reference>
<evidence type="ECO:0000313" key="1">
    <source>
        <dbReference type="EMBL" id="PWB06242.1"/>
    </source>
</evidence>
<dbReference type="EMBL" id="PUBV01000030">
    <property type="protein sequence ID" value="PWB06242.1"/>
    <property type="molecule type" value="Genomic_DNA"/>
</dbReference>
<dbReference type="SUPFAM" id="SSF56281">
    <property type="entry name" value="Metallo-hydrolase/oxidoreductase"/>
    <property type="match status" value="1"/>
</dbReference>
<dbReference type="PANTHER" id="PTHR42967">
    <property type="entry name" value="METAL DEPENDENT HYDROLASE"/>
    <property type="match status" value="1"/>
</dbReference>
<accession>A0A2V1IVX3</accession>
<dbReference type="GO" id="GO:0016787">
    <property type="term" value="F:hydrolase activity"/>
    <property type="evidence" value="ECO:0007669"/>
    <property type="project" value="UniProtKB-KW"/>
</dbReference>
<protein>
    <submittedName>
        <fullName evidence="1">MBL fold metallo-hydrolase</fullName>
    </submittedName>
</protein>
<dbReference type="InterPro" id="IPR036866">
    <property type="entry name" value="RibonucZ/Hydroxyglut_hydro"/>
</dbReference>
<name>A0A2V1IVX3_9BACT</name>
<gene>
    <name evidence="1" type="ORF">C5O25_10955</name>
</gene>